<name>A0A918QUC0_9FLAO</name>
<dbReference type="SUPFAM" id="SSF56935">
    <property type="entry name" value="Porins"/>
    <property type="match status" value="1"/>
</dbReference>
<evidence type="ECO:0000313" key="2">
    <source>
        <dbReference type="Proteomes" id="UP000636004"/>
    </source>
</evidence>
<gene>
    <name evidence="1" type="ORF">GCM10007028_05820</name>
</gene>
<keyword evidence="2" id="KW-1185">Reference proteome</keyword>
<dbReference type="EMBL" id="BMWZ01000001">
    <property type="protein sequence ID" value="GGZ71374.1"/>
    <property type="molecule type" value="Genomic_DNA"/>
</dbReference>
<accession>A0A918QUC0</accession>
<reference evidence="1" key="2">
    <citation type="submission" date="2020-09" db="EMBL/GenBank/DDBJ databases">
        <authorList>
            <person name="Sun Q."/>
            <person name="Kim S."/>
        </authorList>
    </citation>
    <scope>NUCLEOTIDE SEQUENCE</scope>
    <source>
        <strain evidence="1">KCTC 12710</strain>
    </source>
</reference>
<sequence>MKHPILFLLGLFFTGVYSQERILTFASKDSINGQAQFKGSFGANIKLNGYYDVYGGLQDSETFNVGAINVFGTDDSDSFKVDMYQTQMKFESTIVTKNGDDIYAVVEFDFWGGNGKMRLRKAYVEFNHWQIGQGWASFGDEALWPNILEWEGPPSGVWVRSPHIKYFNTLGSNPNWRYIIALDAPITDYNRYDEIEPLIGDAYQTTPDLILGIKHEKNWGHLRMATIFRHINYEYDSEKSSFFGYGLSFSGRLAKAQNNFQFQGTVGKGITSYITSIAGFGYDGFPTINGELDATPSYGGWMAYEHFWTPKLHTNLVLGYTRFFTDDVSRVLVAQIEDVDTVVLNGNINHVHTYGIVNIMYDHFTRMTYGLELDFGTKKLDIDGTVNDNQLVLTKKRDAMRISFGLMFYF</sequence>
<dbReference type="RefSeq" id="WP_189359258.1">
    <property type="nucleotide sequence ID" value="NZ_BMWZ01000001.1"/>
</dbReference>
<proteinExistence type="predicted"/>
<organism evidence="1 2">
    <name type="scientific">Algibacter mikhailovii</name>
    <dbReference type="NCBI Taxonomy" id="425498"/>
    <lineage>
        <taxon>Bacteria</taxon>
        <taxon>Pseudomonadati</taxon>
        <taxon>Bacteroidota</taxon>
        <taxon>Flavobacteriia</taxon>
        <taxon>Flavobacteriales</taxon>
        <taxon>Flavobacteriaceae</taxon>
        <taxon>Algibacter</taxon>
    </lineage>
</organism>
<protein>
    <recommendedName>
        <fullName evidence="3">Porin</fullName>
    </recommendedName>
</protein>
<dbReference type="Proteomes" id="UP000636004">
    <property type="component" value="Unassembled WGS sequence"/>
</dbReference>
<evidence type="ECO:0008006" key="3">
    <source>
        <dbReference type="Google" id="ProtNLM"/>
    </source>
</evidence>
<reference evidence="1" key="1">
    <citation type="journal article" date="2014" name="Int. J. Syst. Evol. Microbiol.">
        <title>Complete genome sequence of Corynebacterium casei LMG S-19264T (=DSM 44701T), isolated from a smear-ripened cheese.</title>
        <authorList>
            <consortium name="US DOE Joint Genome Institute (JGI-PGF)"/>
            <person name="Walter F."/>
            <person name="Albersmeier A."/>
            <person name="Kalinowski J."/>
            <person name="Ruckert C."/>
        </authorList>
    </citation>
    <scope>NUCLEOTIDE SEQUENCE</scope>
    <source>
        <strain evidence="1">KCTC 12710</strain>
    </source>
</reference>
<comment type="caution">
    <text evidence="1">The sequence shown here is derived from an EMBL/GenBank/DDBJ whole genome shotgun (WGS) entry which is preliminary data.</text>
</comment>
<evidence type="ECO:0000313" key="1">
    <source>
        <dbReference type="EMBL" id="GGZ71374.1"/>
    </source>
</evidence>
<dbReference type="AlphaFoldDB" id="A0A918QUC0"/>